<feature type="region of interest" description="Disordered" evidence="2">
    <location>
        <begin position="19"/>
        <end position="44"/>
    </location>
</feature>
<dbReference type="InterPro" id="IPR009057">
    <property type="entry name" value="Homeodomain-like_sf"/>
</dbReference>
<feature type="region of interest" description="Disordered" evidence="2">
    <location>
        <begin position="198"/>
        <end position="296"/>
    </location>
</feature>
<sequence>MSKGYQPLVLDDLVRIASPSPAPHASLEDSAVPLRTNSSSSPEPIQEFDTVEMRKKVAELRYVDGGNSELNPREKELAEMVLRLTSVVRPNSEQLFRQAEMISALTQQRDLLIHQAEEQRLRWNSEKDGWARMAEALIAQQARSRSNADRDENAERLHAAIEADNMALRQRLNETQNRLQMLESELTRLRPLLLMQPLVSNSSLPPPTPKPKQQQYRRRKKDAVPPTATEDEERGVSDEDVPSTALDSVDTPARASHTQMTPKTKSRRSEAVNNIQPQFAFSNQHKRRSSQKAVSRGLSADARAEHLLLAARKVGKQRAGIMSGMLQQLEERERRREDSAATAIATTPKTPKRIAPHPGYPLEGGYVYMNSPVRPGPGIHPVPVLIPAYPHHLLQTPSSSTTAASAASSAQQSTQKHDTRVQNPPTPLDSLLSAARSMMDDGEEDEEEDEDSEPSQMIGTSRSRPNDMPESPVPKRRKIAARGHKLTATREPPGTPTNGAPVRSTLGVTNPGVGRVKSALDVLADQAAAFSSQEQSVAQPQSQTKGKGTEKADVLETFSQVAEPRERVGSLPKEPEADVTSSATPTSRSNTPRSDSGAQQRGGPTPEIPADPGGQKSSTMDPQTPQTQTSSTQVDDATDATPKQISSNPTTSYSRAQSEAVTRGIHTVAVQPNPTSVYYRSSSVSASESRESPSTAPARGRSETAPVVSQGGSENGSSGAGPFTAMAKNKELVRVAGQDAPTTKRQRSPYIKWSKEEDDLLAQAVAKYGQKWDLVQKALPSRGYHQVRQRWLRKLGVFDSKPDLSSFQTAVYASTSRVTGDSGNSEPPPNPKLGLAPLSSELAFSLLLSGRGESRPSTS</sequence>
<name>A0A0D0DS46_9AGAM</name>
<feature type="region of interest" description="Disordered" evidence="2">
    <location>
        <begin position="528"/>
        <end position="750"/>
    </location>
</feature>
<protein>
    <recommendedName>
        <fullName evidence="7">Myb-like domain-containing protein</fullName>
    </recommendedName>
</protein>
<evidence type="ECO:0000313" key="5">
    <source>
        <dbReference type="EMBL" id="KIK96093.1"/>
    </source>
</evidence>
<feature type="compositionally biased region" description="Acidic residues" evidence="2">
    <location>
        <begin position="440"/>
        <end position="453"/>
    </location>
</feature>
<dbReference type="Gene3D" id="1.10.10.60">
    <property type="entry name" value="Homeodomain-like"/>
    <property type="match status" value="1"/>
</dbReference>
<dbReference type="AlphaFoldDB" id="A0A0D0DS46"/>
<dbReference type="SUPFAM" id="SSF46689">
    <property type="entry name" value="Homeodomain-like"/>
    <property type="match status" value="1"/>
</dbReference>
<keyword evidence="1" id="KW-0175">Coiled coil</keyword>
<reference evidence="6" key="2">
    <citation type="submission" date="2015-01" db="EMBL/GenBank/DDBJ databases">
        <title>Evolutionary Origins and Diversification of the Mycorrhizal Mutualists.</title>
        <authorList>
            <consortium name="DOE Joint Genome Institute"/>
            <consortium name="Mycorrhizal Genomics Consortium"/>
            <person name="Kohler A."/>
            <person name="Kuo A."/>
            <person name="Nagy L.G."/>
            <person name="Floudas D."/>
            <person name="Copeland A."/>
            <person name="Barry K.W."/>
            <person name="Cichocki N."/>
            <person name="Veneault-Fourrey C."/>
            <person name="LaButti K."/>
            <person name="Lindquist E.A."/>
            <person name="Lipzen A."/>
            <person name="Lundell T."/>
            <person name="Morin E."/>
            <person name="Murat C."/>
            <person name="Riley R."/>
            <person name="Ohm R."/>
            <person name="Sun H."/>
            <person name="Tunlid A."/>
            <person name="Henrissat B."/>
            <person name="Grigoriev I.V."/>
            <person name="Hibbett D.S."/>
            <person name="Martin F."/>
        </authorList>
    </citation>
    <scope>NUCLEOTIDE SEQUENCE [LARGE SCALE GENOMIC DNA]</scope>
    <source>
        <strain evidence="6">Ve08.2h10</strain>
    </source>
</reference>
<dbReference type="InterPro" id="IPR001005">
    <property type="entry name" value="SANT/Myb"/>
</dbReference>
<dbReference type="Proteomes" id="UP000054538">
    <property type="component" value="Unassembled WGS sequence"/>
</dbReference>
<feature type="compositionally biased region" description="Basic residues" evidence="2">
    <location>
        <begin position="474"/>
        <end position="487"/>
    </location>
</feature>
<feature type="compositionally biased region" description="Low complexity" evidence="2">
    <location>
        <begin position="617"/>
        <end position="641"/>
    </location>
</feature>
<feature type="domain" description="HTH myb-type" evidence="4">
    <location>
        <begin position="752"/>
        <end position="799"/>
    </location>
</feature>
<dbReference type="PROSITE" id="PS50090">
    <property type="entry name" value="MYB_LIKE"/>
    <property type="match status" value="1"/>
</dbReference>
<feature type="compositionally biased region" description="Polar residues" evidence="2">
    <location>
        <begin position="454"/>
        <end position="463"/>
    </location>
</feature>
<dbReference type="HOGENOM" id="CLU_332907_0_0_1"/>
<evidence type="ECO:0000259" key="3">
    <source>
        <dbReference type="PROSITE" id="PS50090"/>
    </source>
</evidence>
<feature type="compositionally biased region" description="Polar residues" evidence="2">
    <location>
        <begin position="529"/>
        <end position="546"/>
    </location>
</feature>
<dbReference type="OrthoDB" id="2143914at2759"/>
<accession>A0A0D0DS46</accession>
<dbReference type="CDD" id="cd00167">
    <property type="entry name" value="SANT"/>
    <property type="match status" value="1"/>
</dbReference>
<feature type="compositionally biased region" description="Low complexity" evidence="2">
    <location>
        <begin position="674"/>
        <end position="696"/>
    </location>
</feature>
<reference evidence="5 6" key="1">
    <citation type="submission" date="2014-04" db="EMBL/GenBank/DDBJ databases">
        <authorList>
            <consortium name="DOE Joint Genome Institute"/>
            <person name="Kuo A."/>
            <person name="Kohler A."/>
            <person name="Jargeat P."/>
            <person name="Nagy L.G."/>
            <person name="Floudas D."/>
            <person name="Copeland A."/>
            <person name="Barry K.W."/>
            <person name="Cichocki N."/>
            <person name="Veneault-Fourrey C."/>
            <person name="LaButti K."/>
            <person name="Lindquist E.A."/>
            <person name="Lipzen A."/>
            <person name="Lundell T."/>
            <person name="Morin E."/>
            <person name="Murat C."/>
            <person name="Sun H."/>
            <person name="Tunlid A."/>
            <person name="Henrissat B."/>
            <person name="Grigoriev I.V."/>
            <person name="Hibbett D.S."/>
            <person name="Martin F."/>
            <person name="Nordberg H.P."/>
            <person name="Cantor M.N."/>
            <person name="Hua S.X."/>
        </authorList>
    </citation>
    <scope>NUCLEOTIDE SEQUENCE [LARGE SCALE GENOMIC DNA]</scope>
    <source>
        <strain evidence="5 6">Ve08.2h10</strain>
    </source>
</reference>
<dbReference type="EMBL" id="KN825004">
    <property type="protein sequence ID" value="KIK96093.1"/>
    <property type="molecule type" value="Genomic_DNA"/>
</dbReference>
<feature type="compositionally biased region" description="Low complexity" evidence="2">
    <location>
        <begin position="340"/>
        <end position="349"/>
    </location>
</feature>
<evidence type="ECO:0000256" key="2">
    <source>
        <dbReference type="SAM" id="MobiDB-lite"/>
    </source>
</evidence>
<dbReference type="InParanoid" id="A0A0D0DS46"/>
<feature type="compositionally biased region" description="Acidic residues" evidence="2">
    <location>
        <begin position="229"/>
        <end position="241"/>
    </location>
</feature>
<dbReference type="SMART" id="SM00717">
    <property type="entry name" value="SANT"/>
    <property type="match status" value="1"/>
</dbReference>
<evidence type="ECO:0000313" key="6">
    <source>
        <dbReference type="Proteomes" id="UP000054538"/>
    </source>
</evidence>
<feature type="compositionally biased region" description="Polar residues" evidence="2">
    <location>
        <begin position="271"/>
        <end position="283"/>
    </location>
</feature>
<keyword evidence="6" id="KW-1185">Reference proteome</keyword>
<feature type="region of interest" description="Disordered" evidence="2">
    <location>
        <begin position="396"/>
        <end position="513"/>
    </location>
</feature>
<feature type="compositionally biased region" description="Basic and acidic residues" evidence="2">
    <location>
        <begin position="563"/>
        <end position="576"/>
    </location>
</feature>
<gene>
    <name evidence="5" type="ORF">PAXRUDRAFT_826325</name>
</gene>
<feature type="region of interest" description="Disordered" evidence="2">
    <location>
        <begin position="815"/>
        <end position="835"/>
    </location>
</feature>
<feature type="region of interest" description="Disordered" evidence="2">
    <location>
        <begin position="331"/>
        <end position="358"/>
    </location>
</feature>
<feature type="domain" description="Myb-like" evidence="3">
    <location>
        <begin position="752"/>
        <end position="795"/>
    </location>
</feature>
<evidence type="ECO:0000256" key="1">
    <source>
        <dbReference type="SAM" id="Coils"/>
    </source>
</evidence>
<organism evidence="5 6">
    <name type="scientific">Paxillus rubicundulus Ve08.2h10</name>
    <dbReference type="NCBI Taxonomy" id="930991"/>
    <lineage>
        <taxon>Eukaryota</taxon>
        <taxon>Fungi</taxon>
        <taxon>Dikarya</taxon>
        <taxon>Basidiomycota</taxon>
        <taxon>Agaricomycotina</taxon>
        <taxon>Agaricomycetes</taxon>
        <taxon>Agaricomycetidae</taxon>
        <taxon>Boletales</taxon>
        <taxon>Paxilineae</taxon>
        <taxon>Paxillaceae</taxon>
        <taxon>Paxillus</taxon>
    </lineage>
</organism>
<dbReference type="InterPro" id="IPR017930">
    <property type="entry name" value="Myb_dom"/>
</dbReference>
<feature type="compositionally biased region" description="Polar residues" evidence="2">
    <location>
        <begin position="815"/>
        <end position="825"/>
    </location>
</feature>
<proteinExistence type="predicted"/>
<evidence type="ECO:0008006" key="7">
    <source>
        <dbReference type="Google" id="ProtNLM"/>
    </source>
</evidence>
<feature type="compositionally biased region" description="Polar residues" evidence="2">
    <location>
        <begin position="643"/>
        <end position="660"/>
    </location>
</feature>
<feature type="compositionally biased region" description="Polar residues" evidence="2">
    <location>
        <begin position="579"/>
        <end position="599"/>
    </location>
</feature>
<dbReference type="PROSITE" id="PS51294">
    <property type="entry name" value="HTH_MYB"/>
    <property type="match status" value="1"/>
</dbReference>
<feature type="coiled-coil region" evidence="1">
    <location>
        <begin position="158"/>
        <end position="185"/>
    </location>
</feature>
<feature type="compositionally biased region" description="Low complexity" evidence="2">
    <location>
        <begin position="396"/>
        <end position="414"/>
    </location>
</feature>
<dbReference type="Pfam" id="PF00249">
    <property type="entry name" value="Myb_DNA-binding"/>
    <property type="match status" value="1"/>
</dbReference>
<evidence type="ECO:0000259" key="4">
    <source>
        <dbReference type="PROSITE" id="PS51294"/>
    </source>
</evidence>